<name>A0A0S3AFC2_9PROT</name>
<dbReference type="InterPro" id="IPR023393">
    <property type="entry name" value="START-like_dom_sf"/>
</dbReference>
<proteinExistence type="predicted"/>
<dbReference type="SUPFAM" id="SSF55961">
    <property type="entry name" value="Bet v1-like"/>
    <property type="match status" value="1"/>
</dbReference>
<reference evidence="4" key="1">
    <citation type="submission" date="2016-10" db="EMBL/GenBank/DDBJ databases">
        <authorList>
            <person name="Varghese N."/>
            <person name="Submissions S."/>
        </authorList>
    </citation>
    <scope>NUCLEOTIDE SEQUENCE [LARGE SCALE GENOMIC DNA]</scope>
    <source>
        <strain evidence="4">Nm10</strain>
    </source>
</reference>
<gene>
    <name evidence="1" type="ORF">SAMN05216406_10298</name>
    <name evidence="2" type="ORF">SAMN05421510_103712</name>
</gene>
<dbReference type="STRING" id="44577.ATY38_00570"/>
<protein>
    <recommendedName>
        <fullName evidence="5">Polyketide cyclase / dehydrase and lipid transport</fullName>
    </recommendedName>
</protein>
<reference evidence="1 3" key="2">
    <citation type="submission" date="2016-10" db="EMBL/GenBank/DDBJ databases">
        <authorList>
            <person name="de Groot N.N."/>
        </authorList>
    </citation>
    <scope>NUCLEOTIDE SEQUENCE [LARGE SCALE GENOMIC DNA]</scope>
    <source>
        <strain evidence="1">Nm10</strain>
        <strain evidence="2 3">Nm9</strain>
    </source>
</reference>
<dbReference type="OrthoDB" id="953281at2"/>
<sequence>MLGLFKDSPVIGKASTIIQSPADKLFNFIGNDLLINYPRWSPEVKELEKLTDGPIQLGTVCRQVRIDQGNRSESTFKVKIFDVGTRICFEGTSNPYRCDYVMESVNASDSKITFTFELLSLDLHVRPFEKLVRIAVQDGTERTVKNIKKIIEADLASLK</sequence>
<dbReference type="Proteomes" id="UP000181998">
    <property type="component" value="Unassembled WGS sequence"/>
</dbReference>
<evidence type="ECO:0008006" key="5">
    <source>
        <dbReference type="Google" id="ProtNLM"/>
    </source>
</evidence>
<accession>A0A0S3AFC2</accession>
<dbReference type="Gene3D" id="3.30.530.20">
    <property type="match status" value="1"/>
</dbReference>
<evidence type="ECO:0000313" key="1">
    <source>
        <dbReference type="EMBL" id="SDT84757.1"/>
    </source>
</evidence>
<dbReference type="KEGG" id="nur:ATY38_00570"/>
<dbReference type="AlphaFoldDB" id="A0A0S3AFC2"/>
<evidence type="ECO:0000313" key="4">
    <source>
        <dbReference type="Proteomes" id="UP000182882"/>
    </source>
</evidence>
<keyword evidence="4" id="KW-1185">Reference proteome</keyword>
<evidence type="ECO:0000313" key="2">
    <source>
        <dbReference type="EMBL" id="SEQ31411.1"/>
    </source>
</evidence>
<dbReference type="Proteomes" id="UP000182882">
    <property type="component" value="Unassembled WGS sequence"/>
</dbReference>
<evidence type="ECO:0000313" key="3">
    <source>
        <dbReference type="Proteomes" id="UP000181998"/>
    </source>
</evidence>
<dbReference type="EMBL" id="FOFX01000037">
    <property type="protein sequence ID" value="SEQ31411.1"/>
    <property type="molecule type" value="Genomic_DNA"/>
</dbReference>
<organism evidence="1 4">
    <name type="scientific">Nitrosomonas ureae</name>
    <dbReference type="NCBI Taxonomy" id="44577"/>
    <lineage>
        <taxon>Bacteria</taxon>
        <taxon>Pseudomonadati</taxon>
        <taxon>Pseudomonadota</taxon>
        <taxon>Betaproteobacteria</taxon>
        <taxon>Nitrosomonadales</taxon>
        <taxon>Nitrosomonadaceae</taxon>
        <taxon>Nitrosomonas</taxon>
    </lineage>
</organism>
<dbReference type="EMBL" id="FNLN01000002">
    <property type="protein sequence ID" value="SDT84757.1"/>
    <property type="molecule type" value="Genomic_DNA"/>
</dbReference>
<dbReference type="RefSeq" id="WP_062557577.1">
    <property type="nucleotide sequence ID" value="NZ_CP013341.1"/>
</dbReference>